<proteinExistence type="predicted"/>
<dbReference type="EMBL" id="PNRF01000031">
    <property type="protein sequence ID" value="PMR74048.1"/>
    <property type="molecule type" value="Genomic_DNA"/>
</dbReference>
<dbReference type="OrthoDB" id="9796641at2"/>
<name>A0A2N7U0T5_9GAMM</name>
<evidence type="ECO:0000313" key="1">
    <source>
        <dbReference type="EMBL" id="PMR74048.1"/>
    </source>
</evidence>
<keyword evidence="2" id="KW-1185">Reference proteome</keyword>
<accession>A0A2N7U0T5</accession>
<organism evidence="1 2">
    <name type="scientific">Billgrantia endophytica</name>
    <dbReference type="NCBI Taxonomy" id="2033802"/>
    <lineage>
        <taxon>Bacteria</taxon>
        <taxon>Pseudomonadati</taxon>
        <taxon>Pseudomonadota</taxon>
        <taxon>Gammaproteobacteria</taxon>
        <taxon>Oceanospirillales</taxon>
        <taxon>Halomonadaceae</taxon>
        <taxon>Billgrantia</taxon>
    </lineage>
</organism>
<dbReference type="InterPro" id="IPR025528">
    <property type="entry name" value="BrnA_antitoxin"/>
</dbReference>
<dbReference type="Proteomes" id="UP000235803">
    <property type="component" value="Unassembled WGS sequence"/>
</dbReference>
<dbReference type="Pfam" id="PF14384">
    <property type="entry name" value="BrnA_antitoxin"/>
    <property type="match status" value="1"/>
</dbReference>
<dbReference type="AlphaFoldDB" id="A0A2N7U0T5"/>
<dbReference type="RefSeq" id="WP_102654266.1">
    <property type="nucleotide sequence ID" value="NZ_PNRF01000031.1"/>
</dbReference>
<evidence type="ECO:0008006" key="3">
    <source>
        <dbReference type="Google" id="ProtNLM"/>
    </source>
</evidence>
<sequence>MNANRKSTGTDWIDPDDAPELDDEFFERADEYRGDTVVRRGRPKADIVKQRVTVRLDPEIVETFKADGPGWQTRMNQALKVFLEEHSPSELK</sequence>
<protein>
    <recommendedName>
        <fullName evidence="3">3-oxoacyl-ACP synthase</fullName>
    </recommendedName>
</protein>
<evidence type="ECO:0000313" key="2">
    <source>
        <dbReference type="Proteomes" id="UP000235803"/>
    </source>
</evidence>
<reference evidence="1 2" key="1">
    <citation type="submission" date="2018-01" db="EMBL/GenBank/DDBJ databases">
        <title>Halomonas endophytica sp. nov., isolated from storage liquid in the stems of Populus euphratica.</title>
        <authorList>
            <person name="Chen C."/>
        </authorList>
    </citation>
    <scope>NUCLEOTIDE SEQUENCE [LARGE SCALE GENOMIC DNA]</scope>
    <source>
        <strain evidence="1 2">MC28</strain>
    </source>
</reference>
<comment type="caution">
    <text evidence="1">The sequence shown here is derived from an EMBL/GenBank/DDBJ whole genome shotgun (WGS) entry which is preliminary data.</text>
</comment>
<gene>
    <name evidence="1" type="ORF">C1H69_15365</name>
</gene>